<accession>A0A9W8DXD9</accession>
<dbReference type="EMBL" id="JANBPT010000409">
    <property type="protein sequence ID" value="KAJ1921839.1"/>
    <property type="molecule type" value="Genomic_DNA"/>
</dbReference>
<dbReference type="SUPFAM" id="SSF53187">
    <property type="entry name" value="Zn-dependent exopeptidases"/>
    <property type="match status" value="1"/>
</dbReference>
<evidence type="ECO:0000256" key="1">
    <source>
        <dbReference type="ARBA" id="ARBA00022679"/>
    </source>
</evidence>
<keyword evidence="6" id="KW-1185">Reference proteome</keyword>
<organism evidence="5 6">
    <name type="scientific">Tieghemiomyces parasiticus</name>
    <dbReference type="NCBI Taxonomy" id="78921"/>
    <lineage>
        <taxon>Eukaryota</taxon>
        <taxon>Fungi</taxon>
        <taxon>Fungi incertae sedis</taxon>
        <taxon>Zoopagomycota</taxon>
        <taxon>Kickxellomycotina</taxon>
        <taxon>Dimargaritomycetes</taxon>
        <taxon>Dimargaritales</taxon>
        <taxon>Dimargaritaceae</taxon>
        <taxon>Tieghemiomyces</taxon>
    </lineage>
</organism>
<dbReference type="Pfam" id="PF04389">
    <property type="entry name" value="Peptidase_M28"/>
    <property type="match status" value="1"/>
</dbReference>
<protein>
    <recommendedName>
        <fullName evidence="3">Peptide hydrolase</fullName>
        <ecNumber evidence="3">3.4.-.-</ecNumber>
    </recommendedName>
</protein>
<dbReference type="GO" id="GO:0006508">
    <property type="term" value="P:proteolysis"/>
    <property type="evidence" value="ECO:0007669"/>
    <property type="project" value="UniProtKB-KW"/>
</dbReference>
<dbReference type="InterPro" id="IPR007484">
    <property type="entry name" value="Peptidase_M28"/>
</dbReference>
<evidence type="ECO:0000256" key="2">
    <source>
        <dbReference type="ARBA" id="ARBA00023315"/>
    </source>
</evidence>
<name>A0A9W8DXD9_9FUNG</name>
<dbReference type="AlphaFoldDB" id="A0A9W8DXD9"/>
<keyword evidence="1" id="KW-0808">Transferase</keyword>
<keyword evidence="3" id="KW-0378">Hydrolase</keyword>
<keyword evidence="3" id="KW-0479">Metal-binding</keyword>
<dbReference type="InterPro" id="IPR037457">
    <property type="entry name" value="M28_QC"/>
</dbReference>
<keyword evidence="3" id="KW-0862">Zinc</keyword>
<dbReference type="CDD" id="cd03880">
    <property type="entry name" value="M28_QC_like"/>
    <property type="match status" value="1"/>
</dbReference>
<dbReference type="Gene3D" id="3.40.630.10">
    <property type="entry name" value="Zn peptidases"/>
    <property type="match status" value="1"/>
</dbReference>
<dbReference type="GO" id="GO:0016603">
    <property type="term" value="F:glutaminyl-peptide cyclotransferase activity"/>
    <property type="evidence" value="ECO:0007669"/>
    <property type="project" value="InterPro"/>
</dbReference>
<comment type="caution">
    <text evidence="5">The sequence shown here is derived from an EMBL/GenBank/DDBJ whole genome shotgun (WGS) entry which is preliminary data.</text>
</comment>
<gene>
    <name evidence="5" type="ORF">IWQ60_006670</name>
</gene>
<dbReference type="Proteomes" id="UP001150569">
    <property type="component" value="Unassembled WGS sequence"/>
</dbReference>
<comment type="similarity">
    <text evidence="3">Belongs to the peptidase M28 family.</text>
</comment>
<dbReference type="EC" id="3.4.-.-" evidence="3"/>
<dbReference type="PANTHER" id="PTHR12283:SF6">
    <property type="entry name" value="GLUTAMINYL-PEPTIDE CYCLOTRANSFERASE-RELATED"/>
    <property type="match status" value="1"/>
</dbReference>
<proteinExistence type="inferred from homology"/>
<feature type="chain" id="PRO_5041014767" description="Peptide hydrolase" evidence="3">
    <location>
        <begin position="20"/>
        <end position="349"/>
    </location>
</feature>
<reference evidence="5" key="1">
    <citation type="submission" date="2022-07" db="EMBL/GenBank/DDBJ databases">
        <title>Phylogenomic reconstructions and comparative analyses of Kickxellomycotina fungi.</title>
        <authorList>
            <person name="Reynolds N.K."/>
            <person name="Stajich J.E."/>
            <person name="Barry K."/>
            <person name="Grigoriev I.V."/>
            <person name="Crous P."/>
            <person name="Smith M.E."/>
        </authorList>
    </citation>
    <scope>NUCLEOTIDE SEQUENCE</scope>
    <source>
        <strain evidence="5">RSA 861</strain>
    </source>
</reference>
<keyword evidence="2" id="KW-0012">Acyltransferase</keyword>
<evidence type="ECO:0000313" key="6">
    <source>
        <dbReference type="Proteomes" id="UP001150569"/>
    </source>
</evidence>
<dbReference type="GO" id="GO:0008233">
    <property type="term" value="F:peptidase activity"/>
    <property type="evidence" value="ECO:0007669"/>
    <property type="project" value="UniProtKB-KW"/>
</dbReference>
<evidence type="ECO:0000313" key="5">
    <source>
        <dbReference type="EMBL" id="KAJ1921839.1"/>
    </source>
</evidence>
<dbReference type="PANTHER" id="PTHR12283">
    <property type="entry name" value="GLUTAMINYL-PEPTIDE CYCLOTRANSFERASE"/>
    <property type="match status" value="1"/>
</dbReference>
<feature type="domain" description="Peptidase M28" evidence="4">
    <location>
        <begin position="100"/>
        <end position="323"/>
    </location>
</feature>
<dbReference type="OrthoDB" id="3907302at2759"/>
<keyword evidence="3" id="KW-0732">Signal</keyword>
<sequence>MHPLRYLWAAVALVALVVATDLINVLSDQEIVDLALLSQPERLEPEGEFLAPFLIERVPGTEGNRQVQRFILDKARELGWFVETDSFTQDTPIGSIDFTNIIVTKHPQAPVRLVLAAHFDSKLFDNDVFIGATDSAVPCALLFDLAFSLDTFLDQYPDPYLTVQLVFFDGEESFRDGGYADFIWGSKHLAAYWEQPPLFGRAGNTTLTRPPLQRIDLMVLLDLIGAPNPSFQDYFGNTSGYFQALAGLEQRLNRLFLVSTHRSFFNTKTKFRGSILDDHVPFIQRNVPVLHLIPHPFPAVWHKPSDNADALDMLVIHDVAVLMRIFVASYLRAHPAPKPSSRAMSPRLV</sequence>
<evidence type="ECO:0000256" key="3">
    <source>
        <dbReference type="RuleBase" id="RU361240"/>
    </source>
</evidence>
<keyword evidence="3" id="KW-0645">Protease</keyword>
<dbReference type="InterPro" id="IPR040234">
    <property type="entry name" value="QC/QCL"/>
</dbReference>
<dbReference type="GO" id="GO:0008270">
    <property type="term" value="F:zinc ion binding"/>
    <property type="evidence" value="ECO:0007669"/>
    <property type="project" value="TreeGrafter"/>
</dbReference>
<evidence type="ECO:0000259" key="4">
    <source>
        <dbReference type="Pfam" id="PF04389"/>
    </source>
</evidence>
<feature type="signal peptide" evidence="3">
    <location>
        <begin position="1"/>
        <end position="19"/>
    </location>
</feature>